<gene>
    <name evidence="1" type="ORF">PHMEG_0008784</name>
</gene>
<dbReference type="EMBL" id="NBNE01000778">
    <property type="protein sequence ID" value="OWZ17296.1"/>
    <property type="molecule type" value="Genomic_DNA"/>
</dbReference>
<accession>A0A225WHW3</accession>
<dbReference type="Proteomes" id="UP000198211">
    <property type="component" value="Unassembled WGS sequence"/>
</dbReference>
<keyword evidence="2" id="KW-1185">Reference proteome</keyword>
<evidence type="ECO:0000313" key="1">
    <source>
        <dbReference type="EMBL" id="OWZ17296.1"/>
    </source>
</evidence>
<protein>
    <submittedName>
        <fullName evidence="1">Copia protein</fullName>
    </submittedName>
</protein>
<evidence type="ECO:0000313" key="2">
    <source>
        <dbReference type="Proteomes" id="UP000198211"/>
    </source>
</evidence>
<comment type="caution">
    <text evidence="1">The sequence shown here is derived from an EMBL/GenBank/DDBJ whole genome shotgun (WGS) entry which is preliminary data.</text>
</comment>
<organism evidence="1 2">
    <name type="scientific">Phytophthora megakarya</name>
    <dbReference type="NCBI Taxonomy" id="4795"/>
    <lineage>
        <taxon>Eukaryota</taxon>
        <taxon>Sar</taxon>
        <taxon>Stramenopiles</taxon>
        <taxon>Oomycota</taxon>
        <taxon>Peronosporomycetes</taxon>
        <taxon>Peronosporales</taxon>
        <taxon>Peronosporaceae</taxon>
        <taxon>Phytophthora</taxon>
    </lineage>
</organism>
<proteinExistence type="predicted"/>
<reference evidence="2" key="1">
    <citation type="submission" date="2017-03" db="EMBL/GenBank/DDBJ databases">
        <title>Phytopthora megakarya and P. palmivora, two closely related causual agents of cacao black pod achieved similar genome size and gene model numbers by different mechanisms.</title>
        <authorList>
            <person name="Ali S."/>
            <person name="Shao J."/>
            <person name="Larry D.J."/>
            <person name="Kronmiller B."/>
            <person name="Shen D."/>
            <person name="Strem M.D."/>
            <person name="Melnick R.L."/>
            <person name="Guiltinan M.J."/>
            <person name="Tyler B.M."/>
            <person name="Meinhardt L.W."/>
            <person name="Bailey B.A."/>
        </authorList>
    </citation>
    <scope>NUCLEOTIDE SEQUENCE [LARGE SCALE GENOMIC DNA]</scope>
    <source>
        <strain evidence="2">zdho120</strain>
    </source>
</reference>
<name>A0A225WHW3_9STRA</name>
<sequence length="237" mass="26473">MVACGNEQEFGVNYGVTLAAVVEMSSVKPILALARRWRVHARHGDVPNAYVKADKEVVLEIYVRIPQGTLISDELKKFLGLLNKTLNIGFQHSLVDMYVYYRHQGAMDAFFCVLSSLSLANLRQAHRFRLDILSVIGLENANGVREPIGPEWNEEAGQTTDFAAHMITVDYIPIRWISNEQGDVALSTMEAEYTAASVVGQELLDVREFLGEMGLDCEEPFRLPVDNQATVLELEGE</sequence>
<dbReference type="OrthoDB" id="163507at2759"/>
<dbReference type="AlphaFoldDB" id="A0A225WHW3"/>